<dbReference type="SMART" id="SM00225">
    <property type="entry name" value="BTB"/>
    <property type="match status" value="1"/>
</dbReference>
<reference evidence="2" key="1">
    <citation type="submission" date="2021-06" db="EMBL/GenBank/DDBJ databases">
        <authorList>
            <person name="Kallberg Y."/>
            <person name="Tangrot J."/>
            <person name="Rosling A."/>
        </authorList>
    </citation>
    <scope>NUCLEOTIDE SEQUENCE</scope>
    <source>
        <strain evidence="2">FL130A</strain>
    </source>
</reference>
<protein>
    <submittedName>
        <fullName evidence="2">8315_t:CDS:1</fullName>
    </submittedName>
</protein>
<gene>
    <name evidence="2" type="ORF">ALEPTO_LOCUS695</name>
</gene>
<dbReference type="EMBL" id="CAJVPS010000055">
    <property type="protein sequence ID" value="CAG8446148.1"/>
    <property type="molecule type" value="Genomic_DNA"/>
</dbReference>
<dbReference type="OrthoDB" id="2414723at2759"/>
<accession>A0A9N8VD45</accession>
<dbReference type="AlphaFoldDB" id="A0A9N8VD45"/>
<evidence type="ECO:0000259" key="1">
    <source>
        <dbReference type="SMART" id="SM00225"/>
    </source>
</evidence>
<dbReference type="Gene3D" id="3.30.710.10">
    <property type="entry name" value="Potassium Channel Kv1.1, Chain A"/>
    <property type="match status" value="1"/>
</dbReference>
<dbReference type="GO" id="GO:0051260">
    <property type="term" value="P:protein homooligomerization"/>
    <property type="evidence" value="ECO:0007669"/>
    <property type="project" value="InterPro"/>
</dbReference>
<dbReference type="SUPFAM" id="SSF54695">
    <property type="entry name" value="POZ domain"/>
    <property type="match status" value="1"/>
</dbReference>
<dbReference type="Proteomes" id="UP000789508">
    <property type="component" value="Unassembled WGS sequence"/>
</dbReference>
<name>A0A9N8VD45_9GLOM</name>
<sequence>MSNDNAKINGNKDKRFERVILNVGGIKYETYRNTLTAFPETLLGTMFQERNQQILHPIDVENNEYFFDRNGRAFHYIMEFYRTGKPIWEDIFDRKNTHTTNYNNCIHDYVSEKELLIELDYFQIPIRTQIHTPPTLDDAVKVLEEFTEMMKYLIYEVQKLFRSQLIVHLPLFEFNYLSVRPDITSLQSLIAPFRYNGSAITHRYGPIIQNNLIEEFPGLNCTIAHENIGTSNNEVWVYSWRISAPLAFPQNEVIEKSVLKNSGIDLI</sequence>
<evidence type="ECO:0000313" key="2">
    <source>
        <dbReference type="EMBL" id="CAG8446148.1"/>
    </source>
</evidence>
<dbReference type="PANTHER" id="PTHR14499">
    <property type="entry name" value="POTASSIUM CHANNEL TETRAMERIZATION DOMAIN-CONTAINING"/>
    <property type="match status" value="1"/>
</dbReference>
<dbReference type="InterPro" id="IPR003131">
    <property type="entry name" value="T1-type_BTB"/>
</dbReference>
<dbReference type="InterPro" id="IPR011333">
    <property type="entry name" value="SKP1/BTB/POZ_sf"/>
</dbReference>
<dbReference type="InterPro" id="IPR000210">
    <property type="entry name" value="BTB/POZ_dom"/>
</dbReference>
<organism evidence="2 3">
    <name type="scientific">Ambispora leptoticha</name>
    <dbReference type="NCBI Taxonomy" id="144679"/>
    <lineage>
        <taxon>Eukaryota</taxon>
        <taxon>Fungi</taxon>
        <taxon>Fungi incertae sedis</taxon>
        <taxon>Mucoromycota</taxon>
        <taxon>Glomeromycotina</taxon>
        <taxon>Glomeromycetes</taxon>
        <taxon>Archaeosporales</taxon>
        <taxon>Ambisporaceae</taxon>
        <taxon>Ambispora</taxon>
    </lineage>
</organism>
<dbReference type="PANTHER" id="PTHR14499:SF136">
    <property type="entry name" value="GH08630P"/>
    <property type="match status" value="1"/>
</dbReference>
<proteinExistence type="predicted"/>
<evidence type="ECO:0000313" key="3">
    <source>
        <dbReference type="Proteomes" id="UP000789508"/>
    </source>
</evidence>
<keyword evidence="3" id="KW-1185">Reference proteome</keyword>
<dbReference type="Pfam" id="PF02214">
    <property type="entry name" value="BTB_2"/>
    <property type="match status" value="1"/>
</dbReference>
<feature type="domain" description="BTB" evidence="1">
    <location>
        <begin position="17"/>
        <end position="140"/>
    </location>
</feature>
<comment type="caution">
    <text evidence="2">The sequence shown here is derived from an EMBL/GenBank/DDBJ whole genome shotgun (WGS) entry which is preliminary data.</text>
</comment>